<dbReference type="InterPro" id="IPR009003">
    <property type="entry name" value="Peptidase_S1_PA"/>
</dbReference>
<keyword evidence="4 7" id="KW-0720">Serine protease</keyword>
<dbReference type="InterPro" id="IPR033116">
    <property type="entry name" value="TRYPSIN_SER"/>
</dbReference>
<dbReference type="FunFam" id="2.40.10.10:FF:000166">
    <property type="entry name" value="Trypsin"/>
    <property type="match status" value="1"/>
</dbReference>
<dbReference type="InterPro" id="IPR043504">
    <property type="entry name" value="Peptidase_S1_PA_chymotrypsin"/>
</dbReference>
<dbReference type="Gene3D" id="2.40.10.10">
    <property type="entry name" value="Trypsin-like serine proteases"/>
    <property type="match status" value="1"/>
</dbReference>
<dbReference type="GO" id="GO:0004252">
    <property type="term" value="F:serine-type endopeptidase activity"/>
    <property type="evidence" value="ECO:0007669"/>
    <property type="project" value="InterPro"/>
</dbReference>
<reference evidence="10" key="3">
    <citation type="submission" date="2025-08" db="UniProtKB">
        <authorList>
            <consortium name="Ensembl"/>
        </authorList>
    </citation>
    <scope>IDENTIFICATION</scope>
</reference>
<feature type="transmembrane region" description="Helical" evidence="8">
    <location>
        <begin position="20"/>
        <end position="38"/>
    </location>
</feature>
<dbReference type="Ensembl" id="ENSELUT00000030852.3">
    <property type="protein sequence ID" value="ENSELUP00000020421.2"/>
    <property type="gene ID" value="ENSELUG00000019758.3"/>
</dbReference>
<keyword evidence="11" id="KW-1185">Reference proteome</keyword>
<name>A0A3P8YV24_ESOLU</name>
<dbReference type="GeneTree" id="ENSGT01030000234551"/>
<evidence type="ECO:0000256" key="4">
    <source>
        <dbReference type="ARBA" id="ARBA00022825"/>
    </source>
</evidence>
<keyword evidence="3 7" id="KW-0378">Hydrolase</keyword>
<evidence type="ECO:0000313" key="11">
    <source>
        <dbReference type="Proteomes" id="UP000265140"/>
    </source>
</evidence>
<dbReference type="OMA" id="CHSANGN"/>
<keyword evidence="2" id="KW-0732">Signal</keyword>
<dbReference type="PROSITE" id="PS00134">
    <property type="entry name" value="TRYPSIN_HIS"/>
    <property type="match status" value="1"/>
</dbReference>
<accession>A0A3P8YV24</accession>
<keyword evidence="6" id="KW-1015">Disulfide bond</keyword>
<dbReference type="GO" id="GO:0006508">
    <property type="term" value="P:proteolysis"/>
    <property type="evidence" value="ECO:0007669"/>
    <property type="project" value="UniProtKB-KW"/>
</dbReference>
<dbReference type="InterPro" id="IPR001314">
    <property type="entry name" value="Peptidase_S1A"/>
</dbReference>
<dbReference type="Bgee" id="ENSELUG00000019758">
    <property type="expression patterns" value="Expressed in stomach and 11 other cell types or tissues"/>
</dbReference>
<evidence type="ECO:0000256" key="6">
    <source>
        <dbReference type="ARBA" id="ARBA00023157"/>
    </source>
</evidence>
<dbReference type="PRINTS" id="PR00722">
    <property type="entry name" value="CHYMOTRYPSIN"/>
</dbReference>
<dbReference type="Pfam" id="PF00089">
    <property type="entry name" value="Trypsin"/>
    <property type="match status" value="1"/>
</dbReference>
<evidence type="ECO:0000313" key="10">
    <source>
        <dbReference type="Ensembl" id="ENSELUP00000020421.2"/>
    </source>
</evidence>
<evidence type="ECO:0000256" key="8">
    <source>
        <dbReference type="SAM" id="Phobius"/>
    </source>
</evidence>
<evidence type="ECO:0000256" key="1">
    <source>
        <dbReference type="ARBA" id="ARBA00022670"/>
    </source>
</evidence>
<keyword evidence="8" id="KW-0472">Membrane</keyword>
<feature type="domain" description="Peptidase S1" evidence="9">
    <location>
        <begin position="46"/>
        <end position="255"/>
    </location>
</feature>
<dbReference type="SUPFAM" id="SSF50494">
    <property type="entry name" value="Trypsin-like serine proteases"/>
    <property type="match status" value="1"/>
</dbReference>
<proteinExistence type="predicted"/>
<dbReference type="PANTHER" id="PTHR24271">
    <property type="entry name" value="KALLIKREIN-RELATED"/>
    <property type="match status" value="1"/>
</dbReference>
<dbReference type="Proteomes" id="UP000265140">
    <property type="component" value="Chromosome 8"/>
</dbReference>
<dbReference type="CDD" id="cd00190">
    <property type="entry name" value="Tryp_SPc"/>
    <property type="match status" value="1"/>
</dbReference>
<evidence type="ECO:0000256" key="3">
    <source>
        <dbReference type="ARBA" id="ARBA00022801"/>
    </source>
</evidence>
<sequence>MVNYILTGIQSHQLLSRAPLIMGFPLHLGTLVLMLIFYRQVQPMDIYGGKEAVPHSRPYMVLVNRTSGAKMCDGFLVREDFVMTAAHCNDKNIKVALGVHNVFNKTGEEILVKKTFPHPNFNTTTMDNDIMLLKLEKKASLNSMVRLIDLPQTNDEKVPKNCLVSGWGMYKDNDTGSPMLREVNITTKDDKLCSDHHVICSSGSKGPAQGDSGGPLVCNDVAYGVVSYRVHHNNDNTYIYVCIPHFLDWITDTMKA</sequence>
<evidence type="ECO:0000256" key="5">
    <source>
        <dbReference type="ARBA" id="ARBA00023145"/>
    </source>
</evidence>
<evidence type="ECO:0000256" key="7">
    <source>
        <dbReference type="RuleBase" id="RU363034"/>
    </source>
</evidence>
<keyword evidence="1 7" id="KW-0645">Protease</keyword>
<keyword evidence="5" id="KW-0865">Zymogen</keyword>
<organism evidence="10 11">
    <name type="scientific">Esox lucius</name>
    <name type="common">Northern pike</name>
    <dbReference type="NCBI Taxonomy" id="8010"/>
    <lineage>
        <taxon>Eukaryota</taxon>
        <taxon>Metazoa</taxon>
        <taxon>Chordata</taxon>
        <taxon>Craniata</taxon>
        <taxon>Vertebrata</taxon>
        <taxon>Euteleostomi</taxon>
        <taxon>Actinopterygii</taxon>
        <taxon>Neopterygii</taxon>
        <taxon>Teleostei</taxon>
        <taxon>Protacanthopterygii</taxon>
        <taxon>Esociformes</taxon>
        <taxon>Esocidae</taxon>
        <taxon>Esox</taxon>
    </lineage>
</organism>
<evidence type="ECO:0000256" key="2">
    <source>
        <dbReference type="ARBA" id="ARBA00022729"/>
    </source>
</evidence>
<dbReference type="AlphaFoldDB" id="A0A3P8YV24"/>
<dbReference type="InterPro" id="IPR001254">
    <property type="entry name" value="Trypsin_dom"/>
</dbReference>
<dbReference type="PANTHER" id="PTHR24271:SF81">
    <property type="entry name" value="GRANZYME B"/>
    <property type="match status" value="1"/>
</dbReference>
<dbReference type="STRING" id="8010.ENSELUP00000020421"/>
<reference evidence="10" key="2">
    <citation type="submission" date="2020-02" db="EMBL/GenBank/DDBJ databases">
        <title>Esox lucius (northern pike) genome, fEsoLuc1, primary haplotype.</title>
        <authorList>
            <person name="Myers G."/>
            <person name="Karagic N."/>
            <person name="Meyer A."/>
            <person name="Pippel M."/>
            <person name="Reichard M."/>
            <person name="Winkler S."/>
            <person name="Tracey A."/>
            <person name="Sims Y."/>
            <person name="Howe K."/>
            <person name="Rhie A."/>
            <person name="Formenti G."/>
            <person name="Durbin R."/>
            <person name="Fedrigo O."/>
            <person name="Jarvis E.D."/>
        </authorList>
    </citation>
    <scope>NUCLEOTIDE SEQUENCE [LARGE SCALE GENOMIC DNA]</scope>
</reference>
<dbReference type="SMART" id="SM00020">
    <property type="entry name" value="Tryp_SPc"/>
    <property type="match status" value="1"/>
</dbReference>
<keyword evidence="8" id="KW-1133">Transmembrane helix</keyword>
<protein>
    <recommendedName>
        <fullName evidence="9">Peptidase S1 domain-containing protein</fullName>
    </recommendedName>
</protein>
<keyword evidence="8" id="KW-0812">Transmembrane</keyword>
<dbReference type="PROSITE" id="PS50240">
    <property type="entry name" value="TRYPSIN_DOM"/>
    <property type="match status" value="1"/>
</dbReference>
<evidence type="ECO:0000259" key="9">
    <source>
        <dbReference type="PROSITE" id="PS50240"/>
    </source>
</evidence>
<dbReference type="InterPro" id="IPR018114">
    <property type="entry name" value="TRYPSIN_HIS"/>
</dbReference>
<dbReference type="PROSITE" id="PS00135">
    <property type="entry name" value="TRYPSIN_SER"/>
    <property type="match status" value="1"/>
</dbReference>
<dbReference type="FunCoup" id="A0A3P8YV24">
    <property type="interactions" value="6"/>
</dbReference>
<reference evidence="11" key="1">
    <citation type="journal article" date="2014" name="PLoS ONE">
        <title>The genome and linkage map of the northern pike (Esox lucius): conserved synteny revealed between the salmonid sister group and the Neoteleostei.</title>
        <authorList>
            <person name="Rondeau E.B."/>
            <person name="Minkley D.R."/>
            <person name="Leong J.S."/>
            <person name="Messmer A.M."/>
            <person name="Jantzen J.R."/>
            <person name="von Schalburg K.R."/>
            <person name="Lemon C."/>
            <person name="Bird N.H."/>
            <person name="Koop B.F."/>
        </authorList>
    </citation>
    <scope>NUCLEOTIDE SEQUENCE</scope>
</reference>
<dbReference type="InParanoid" id="A0A3P8YV24"/>
<reference evidence="10" key="4">
    <citation type="submission" date="2025-09" db="UniProtKB">
        <authorList>
            <consortium name="Ensembl"/>
        </authorList>
    </citation>
    <scope>IDENTIFICATION</scope>
</reference>